<proteinExistence type="predicted"/>
<dbReference type="InterPro" id="IPR000182">
    <property type="entry name" value="GNAT_dom"/>
</dbReference>
<dbReference type="CDD" id="cd04301">
    <property type="entry name" value="NAT_SF"/>
    <property type="match status" value="1"/>
</dbReference>
<dbReference type="InterPro" id="IPR016181">
    <property type="entry name" value="Acyl_CoA_acyltransferase"/>
</dbReference>
<dbReference type="Gene3D" id="3.40.630.30">
    <property type="match status" value="1"/>
</dbReference>
<dbReference type="Proteomes" id="UP000063699">
    <property type="component" value="Chromosome"/>
</dbReference>
<keyword evidence="3" id="KW-1185">Reference proteome</keyword>
<dbReference type="Pfam" id="PF13508">
    <property type="entry name" value="Acetyltransf_7"/>
    <property type="match status" value="1"/>
</dbReference>
<sequence>MPYHPRMRIDTVNAEQLGDLRSALHELYRLCFADPPWNESRTRLDNFANILTKHLAQPDLSASVAWDGRALHGVAYGWPMPPELPEDAFHMMVTQAVPAERLVAPALTVTELMVHPASRGQGLGRRLLDHYVGQHEAWLVTHPAAPACSLYDSMGWTRSDEFRNPYGDRRVVYLRAGQEQPPADTQ</sequence>
<dbReference type="GO" id="GO:0016747">
    <property type="term" value="F:acyltransferase activity, transferring groups other than amino-acyl groups"/>
    <property type="evidence" value="ECO:0007669"/>
    <property type="project" value="InterPro"/>
</dbReference>
<evidence type="ECO:0000259" key="1">
    <source>
        <dbReference type="PROSITE" id="PS51186"/>
    </source>
</evidence>
<dbReference type="STRING" id="860235.AOZ06_19465"/>
<dbReference type="SUPFAM" id="SSF55729">
    <property type="entry name" value="Acyl-CoA N-acyltransferases (Nat)"/>
    <property type="match status" value="1"/>
</dbReference>
<dbReference type="AlphaFoldDB" id="A0A0N9HZB9"/>
<feature type="domain" description="N-acetyltransferase" evidence="1">
    <location>
        <begin position="7"/>
        <end position="179"/>
    </location>
</feature>
<dbReference type="EMBL" id="CP012752">
    <property type="protein sequence ID" value="ALG08803.1"/>
    <property type="molecule type" value="Genomic_DNA"/>
</dbReference>
<evidence type="ECO:0000313" key="3">
    <source>
        <dbReference type="Proteomes" id="UP000063699"/>
    </source>
</evidence>
<dbReference type="PROSITE" id="PS51186">
    <property type="entry name" value="GNAT"/>
    <property type="match status" value="1"/>
</dbReference>
<accession>A0A0N9HZB9</accession>
<dbReference type="KEGG" id="kphy:AOZ06_19465"/>
<evidence type="ECO:0000313" key="2">
    <source>
        <dbReference type="EMBL" id="ALG08803.1"/>
    </source>
</evidence>
<gene>
    <name evidence="2" type="ORF">AOZ06_19465</name>
</gene>
<protein>
    <recommendedName>
        <fullName evidence="1">N-acetyltransferase domain-containing protein</fullName>
    </recommendedName>
</protein>
<organism evidence="2 3">
    <name type="scientific">Kibdelosporangium phytohabitans</name>
    <dbReference type="NCBI Taxonomy" id="860235"/>
    <lineage>
        <taxon>Bacteria</taxon>
        <taxon>Bacillati</taxon>
        <taxon>Actinomycetota</taxon>
        <taxon>Actinomycetes</taxon>
        <taxon>Pseudonocardiales</taxon>
        <taxon>Pseudonocardiaceae</taxon>
        <taxon>Kibdelosporangium</taxon>
    </lineage>
</organism>
<reference evidence="2 3" key="1">
    <citation type="submission" date="2015-07" db="EMBL/GenBank/DDBJ databases">
        <title>Genome sequencing of Kibdelosporangium phytohabitans.</title>
        <authorList>
            <person name="Qin S."/>
            <person name="Xing K."/>
        </authorList>
    </citation>
    <scope>NUCLEOTIDE SEQUENCE [LARGE SCALE GENOMIC DNA]</scope>
    <source>
        <strain evidence="2 3">KLBMP1111</strain>
    </source>
</reference>
<name>A0A0N9HZB9_9PSEU</name>